<sequence>MGFDRSRALTHRIAAYLLAYPDEELRAMLPQLWEASAELPARFGAPLREMLDHLDTTTLLAAQQHYVETFDLRRRCCQYLSYWSTGDTRNRGRAIVDFKRIYRSAGVLPPEDELPDHLTVVLEFAATTDQALGTALLVNHHAGLALLAKALHDQGTVYARAVDAVLATLPTPTPEALRAAERIAATGPPQESVGMAGPLLPFPAARPETTAEQTGVRR</sequence>
<dbReference type="GO" id="GO:0051131">
    <property type="term" value="P:chaperone-mediated protein complex assembly"/>
    <property type="evidence" value="ECO:0007669"/>
    <property type="project" value="InterPro"/>
</dbReference>
<dbReference type="InterPro" id="IPR020945">
    <property type="entry name" value="DMSO/NO3_reduct_chaperone"/>
</dbReference>
<dbReference type="NCBIfam" id="TIGR00684">
    <property type="entry name" value="narJ"/>
    <property type="match status" value="1"/>
</dbReference>
<dbReference type="InterPro" id="IPR003765">
    <property type="entry name" value="NO3_reductase_chaperone_NarJ"/>
</dbReference>
<dbReference type="InterPro" id="IPR036411">
    <property type="entry name" value="TorD-like_sf"/>
</dbReference>
<dbReference type="AlphaFoldDB" id="A0A2N3XV08"/>
<dbReference type="STRING" id="994479.GCA_000194155_01988"/>
<dbReference type="GO" id="GO:0042128">
    <property type="term" value="P:nitrate assimilation"/>
    <property type="evidence" value="ECO:0007669"/>
    <property type="project" value="UniProtKB-KW"/>
</dbReference>
<organism evidence="3 4">
    <name type="scientific">Saccharopolyspora spinosa</name>
    <dbReference type="NCBI Taxonomy" id="60894"/>
    <lineage>
        <taxon>Bacteria</taxon>
        <taxon>Bacillati</taxon>
        <taxon>Actinomycetota</taxon>
        <taxon>Actinomycetes</taxon>
        <taxon>Pseudonocardiales</taxon>
        <taxon>Pseudonocardiaceae</taxon>
        <taxon>Saccharopolyspora</taxon>
    </lineage>
</organism>
<dbReference type="Pfam" id="PF02613">
    <property type="entry name" value="Nitrate_red_del"/>
    <property type="match status" value="1"/>
</dbReference>
<proteinExistence type="predicted"/>
<comment type="caution">
    <text evidence="3">The sequence shown here is derived from an EMBL/GenBank/DDBJ whole genome shotgun (WGS) entry which is preliminary data.</text>
</comment>
<dbReference type="RefSeq" id="WP_010694071.1">
    <property type="nucleotide sequence ID" value="NZ_CP061007.1"/>
</dbReference>
<reference evidence="3" key="1">
    <citation type="submission" date="2017-12" db="EMBL/GenBank/DDBJ databases">
        <title>Sequencing the genomes of 1000 Actinobacteria strains.</title>
        <authorList>
            <person name="Klenk H.-P."/>
        </authorList>
    </citation>
    <scope>NUCLEOTIDE SEQUENCE [LARGE SCALE GENOMIC DNA]</scope>
    <source>
        <strain evidence="3">DSM 44228</strain>
    </source>
</reference>
<dbReference type="OrthoDB" id="4307003at2"/>
<dbReference type="PANTHER" id="PTHR43680:SF2">
    <property type="entry name" value="NITRATE REDUCTASE MOLYBDENUM COFACTOR ASSEMBLY CHAPERONE NARJ"/>
    <property type="match status" value="1"/>
</dbReference>
<dbReference type="Gene3D" id="1.10.3480.10">
    <property type="entry name" value="TorD-like"/>
    <property type="match status" value="1"/>
</dbReference>
<dbReference type="GO" id="GO:0016530">
    <property type="term" value="F:metallochaperone activity"/>
    <property type="evidence" value="ECO:0007669"/>
    <property type="project" value="TreeGrafter"/>
</dbReference>
<evidence type="ECO:0000256" key="1">
    <source>
        <dbReference type="ARBA" id="ARBA00023063"/>
    </source>
</evidence>
<keyword evidence="4" id="KW-1185">Reference proteome</keyword>
<dbReference type="SUPFAM" id="SSF89155">
    <property type="entry name" value="TorD-like"/>
    <property type="match status" value="1"/>
</dbReference>
<feature type="region of interest" description="Disordered" evidence="2">
    <location>
        <begin position="186"/>
        <end position="218"/>
    </location>
</feature>
<evidence type="ECO:0000256" key="2">
    <source>
        <dbReference type="SAM" id="MobiDB-lite"/>
    </source>
</evidence>
<name>A0A2N3XV08_SACSN</name>
<dbReference type="EMBL" id="PJNB01000001">
    <property type="protein sequence ID" value="PKW14475.1"/>
    <property type="molecule type" value="Genomic_DNA"/>
</dbReference>
<dbReference type="PANTHER" id="PTHR43680">
    <property type="entry name" value="NITRATE REDUCTASE MOLYBDENUM COFACTOR ASSEMBLY CHAPERONE"/>
    <property type="match status" value="1"/>
</dbReference>
<gene>
    <name evidence="3" type="ORF">A8926_2093</name>
</gene>
<keyword evidence="1" id="KW-0534">Nitrate assimilation</keyword>
<dbReference type="GO" id="GO:0051082">
    <property type="term" value="F:unfolded protein binding"/>
    <property type="evidence" value="ECO:0007669"/>
    <property type="project" value="InterPro"/>
</dbReference>
<protein>
    <submittedName>
        <fullName evidence="3">Respiratory nitrate reductase chaperone NarJ</fullName>
    </submittedName>
</protein>
<accession>A0A2N3XV08</accession>
<evidence type="ECO:0000313" key="4">
    <source>
        <dbReference type="Proteomes" id="UP000233786"/>
    </source>
</evidence>
<evidence type="ECO:0000313" key="3">
    <source>
        <dbReference type="EMBL" id="PKW14475.1"/>
    </source>
</evidence>
<dbReference type="Proteomes" id="UP000233786">
    <property type="component" value="Unassembled WGS sequence"/>
</dbReference>